<organism evidence="2 3">
    <name type="scientific">Methylocystis bryophila</name>
    <dbReference type="NCBI Taxonomy" id="655015"/>
    <lineage>
        <taxon>Bacteria</taxon>
        <taxon>Pseudomonadati</taxon>
        <taxon>Pseudomonadota</taxon>
        <taxon>Alphaproteobacteria</taxon>
        <taxon>Hyphomicrobiales</taxon>
        <taxon>Methylocystaceae</taxon>
        <taxon>Methylocystis</taxon>
    </lineage>
</organism>
<dbReference type="STRING" id="655015.B1812_17630"/>
<proteinExistence type="predicted"/>
<gene>
    <name evidence="2" type="ORF">B1812_17630</name>
</gene>
<protein>
    <recommendedName>
        <fullName evidence="1">DUF6602 domain-containing protein</fullName>
    </recommendedName>
</protein>
<accession>A0A1W6MYJ3</accession>
<dbReference type="KEGG" id="mbry:B1812_17630"/>
<dbReference type="AlphaFoldDB" id="A0A1W6MYJ3"/>
<evidence type="ECO:0000259" key="1">
    <source>
        <dbReference type="Pfam" id="PF20247"/>
    </source>
</evidence>
<name>A0A1W6MYJ3_9HYPH</name>
<evidence type="ECO:0000313" key="2">
    <source>
        <dbReference type="EMBL" id="ARN82606.1"/>
    </source>
</evidence>
<dbReference type="InterPro" id="IPR046537">
    <property type="entry name" value="DUF6602"/>
</dbReference>
<keyword evidence="3" id="KW-1185">Reference proteome</keyword>
<feature type="domain" description="DUF6602" evidence="1">
    <location>
        <begin position="1"/>
        <end position="56"/>
    </location>
</feature>
<sequence length="87" mass="9709">MDLLIYDQSTAAPIHTAGENLIVPAEALYSVVEVKSVLSQAELDICLGAAQKIRSLRPFKKQFIASPTEGQVEKDHYLCPYYIFSYT</sequence>
<evidence type="ECO:0000313" key="3">
    <source>
        <dbReference type="Proteomes" id="UP000193978"/>
    </source>
</evidence>
<dbReference type="EMBL" id="CP019948">
    <property type="protein sequence ID" value="ARN82606.1"/>
    <property type="molecule type" value="Genomic_DNA"/>
</dbReference>
<dbReference type="Proteomes" id="UP000193978">
    <property type="component" value="Chromosome"/>
</dbReference>
<dbReference type="Pfam" id="PF20247">
    <property type="entry name" value="DUF6602"/>
    <property type="match status" value="1"/>
</dbReference>
<reference evidence="2 3" key="1">
    <citation type="submission" date="2017-02" db="EMBL/GenBank/DDBJ databases">
        <authorList>
            <person name="Peterson S.W."/>
        </authorList>
    </citation>
    <scope>NUCLEOTIDE SEQUENCE [LARGE SCALE GENOMIC DNA]</scope>
    <source>
        <strain evidence="2 3">S285</strain>
    </source>
</reference>